<dbReference type="SMART" id="SM00448">
    <property type="entry name" value="REC"/>
    <property type="match status" value="1"/>
</dbReference>
<evidence type="ECO:0000313" key="3">
    <source>
        <dbReference type="EMBL" id="GAK58556.1"/>
    </source>
</evidence>
<dbReference type="SUPFAM" id="SSF52172">
    <property type="entry name" value="CheY-like"/>
    <property type="match status" value="1"/>
</dbReference>
<dbReference type="InterPro" id="IPR011006">
    <property type="entry name" value="CheY-like_superfamily"/>
</dbReference>
<name>A0A081C1V1_VECG1</name>
<dbReference type="EMBL" id="DF820468">
    <property type="protein sequence ID" value="GAK58556.1"/>
    <property type="molecule type" value="Genomic_DNA"/>
</dbReference>
<evidence type="ECO:0000256" key="1">
    <source>
        <dbReference type="PROSITE-ProRule" id="PRU00169"/>
    </source>
</evidence>
<reference evidence="3" key="1">
    <citation type="journal article" date="2015" name="PeerJ">
        <title>First genomic representation of candidate bacterial phylum KSB3 points to enhanced environmental sensing as a trigger of wastewater bulking.</title>
        <authorList>
            <person name="Sekiguchi Y."/>
            <person name="Ohashi A."/>
            <person name="Parks D.H."/>
            <person name="Yamauchi T."/>
            <person name="Tyson G.W."/>
            <person name="Hugenholtz P."/>
        </authorList>
    </citation>
    <scope>NUCLEOTIDE SEQUENCE [LARGE SCALE GENOMIC DNA]</scope>
</reference>
<dbReference type="Pfam" id="PF00072">
    <property type="entry name" value="Response_reg"/>
    <property type="match status" value="1"/>
</dbReference>
<dbReference type="InterPro" id="IPR001789">
    <property type="entry name" value="Sig_transdc_resp-reg_receiver"/>
</dbReference>
<organism evidence="3">
    <name type="scientific">Vecturithrix granuli</name>
    <dbReference type="NCBI Taxonomy" id="1499967"/>
    <lineage>
        <taxon>Bacteria</taxon>
        <taxon>Candidatus Moduliflexota</taxon>
        <taxon>Candidatus Vecturitrichia</taxon>
        <taxon>Candidatus Vecturitrichales</taxon>
        <taxon>Candidatus Vecturitrichaceae</taxon>
        <taxon>Candidatus Vecturithrix</taxon>
    </lineage>
</organism>
<dbReference type="Proteomes" id="UP000030661">
    <property type="component" value="Unassembled WGS sequence"/>
</dbReference>
<keyword evidence="4" id="KW-1185">Reference proteome</keyword>
<dbReference type="eggNOG" id="COG0745">
    <property type="taxonomic scope" value="Bacteria"/>
</dbReference>
<keyword evidence="1" id="KW-0597">Phosphoprotein</keyword>
<gene>
    <name evidence="3" type="ORF">U27_05530</name>
</gene>
<sequence length="157" mass="18109">MSESILNGKKILAVDDEPDVLDVLEEEIMDACPQCTFDRATTYEKAVECLESKPYDIVILDIMGVRGFELLELAVKKDLKVAMLTAHALSPEALNKSIDMKARAYLPKDKLGEIVPFLEDIMKYDYETGWKRLMDKLYGFFKDKFKDDWEVKTWISK</sequence>
<dbReference type="HOGENOM" id="CLU_1719441_0_0_0"/>
<dbReference type="GO" id="GO:0000160">
    <property type="term" value="P:phosphorelay signal transduction system"/>
    <property type="evidence" value="ECO:0007669"/>
    <property type="project" value="InterPro"/>
</dbReference>
<dbReference type="AlphaFoldDB" id="A0A081C1V1"/>
<dbReference type="Gene3D" id="3.40.50.2300">
    <property type="match status" value="1"/>
</dbReference>
<feature type="domain" description="Response regulatory" evidence="2">
    <location>
        <begin position="10"/>
        <end position="123"/>
    </location>
</feature>
<proteinExistence type="predicted"/>
<accession>A0A081C1V1</accession>
<feature type="modified residue" description="4-aspartylphosphate" evidence="1">
    <location>
        <position position="61"/>
    </location>
</feature>
<dbReference type="CDD" id="cd00156">
    <property type="entry name" value="REC"/>
    <property type="match status" value="1"/>
</dbReference>
<protein>
    <submittedName>
        <fullName evidence="3">Response regulator receiver domain protein</fullName>
    </submittedName>
</protein>
<dbReference type="STRING" id="1499967.U27_05530"/>
<evidence type="ECO:0000313" key="4">
    <source>
        <dbReference type="Proteomes" id="UP000030661"/>
    </source>
</evidence>
<dbReference type="PROSITE" id="PS50110">
    <property type="entry name" value="RESPONSE_REGULATORY"/>
    <property type="match status" value="1"/>
</dbReference>
<evidence type="ECO:0000259" key="2">
    <source>
        <dbReference type="PROSITE" id="PS50110"/>
    </source>
</evidence>